<name>A0A1H0WES3_9BURK</name>
<dbReference type="EMBL" id="FNJL01000036">
    <property type="protein sequence ID" value="SDP88786.1"/>
    <property type="molecule type" value="Genomic_DNA"/>
</dbReference>
<dbReference type="Proteomes" id="UP000199317">
    <property type="component" value="Unassembled WGS sequence"/>
</dbReference>
<protein>
    <submittedName>
        <fullName evidence="1">Uncharacterized protein</fullName>
    </submittedName>
</protein>
<proteinExistence type="predicted"/>
<evidence type="ECO:0000313" key="1">
    <source>
        <dbReference type="EMBL" id="SDP88786.1"/>
    </source>
</evidence>
<reference evidence="2" key="1">
    <citation type="submission" date="2016-10" db="EMBL/GenBank/DDBJ databases">
        <authorList>
            <person name="Varghese N."/>
            <person name="Submissions S."/>
        </authorList>
    </citation>
    <scope>NUCLEOTIDE SEQUENCE [LARGE SCALE GENOMIC DNA]</scope>
    <source>
        <strain evidence="2">DSM 17101</strain>
    </source>
</reference>
<keyword evidence="2" id="KW-1185">Reference proteome</keyword>
<evidence type="ECO:0000313" key="2">
    <source>
        <dbReference type="Proteomes" id="UP000199317"/>
    </source>
</evidence>
<dbReference type="OrthoDB" id="514770at2"/>
<dbReference type="RefSeq" id="WP_092839096.1">
    <property type="nucleotide sequence ID" value="NZ_FNJL01000036.1"/>
</dbReference>
<gene>
    <name evidence="1" type="ORF">SAMN04489708_13652</name>
</gene>
<organism evidence="1 2">
    <name type="scientific">Paracidovorax cattleyae</name>
    <dbReference type="NCBI Taxonomy" id="80868"/>
    <lineage>
        <taxon>Bacteria</taxon>
        <taxon>Pseudomonadati</taxon>
        <taxon>Pseudomonadota</taxon>
        <taxon>Betaproteobacteria</taxon>
        <taxon>Burkholderiales</taxon>
        <taxon>Comamonadaceae</taxon>
        <taxon>Paracidovorax</taxon>
    </lineage>
</organism>
<accession>A0A1H0WES3</accession>
<dbReference type="AlphaFoldDB" id="A0A1H0WES3"/>
<sequence>MRKEAKEAWLNAEVGPAFDALKADPRRAVTAEQVRTRLADITQVIMKVTTLVLNTNGEPHFQSEDQFDVENLFEISKSREQSARDMGSEWTAGAVSFFGGEVVKAVNTGEHADVSKAIIQMLMATWLFDSLYCGITANTYRESDMKFTITPDGAVSHTRIPTQNKARA</sequence>